<sequence length="1321" mass="145565">MALLRKLFYKKPPDGLLEISERVYVFDCCFTTDAWDQENYKGYVGDVVNQLKDHYPEASILVFNFREGDTTSQLASALSSHDMTIVEYPRHYEGCPLLSMEAIHHYLRSCESWLSFGVQNILLMHCEHGGWPVLAFMLAALLIYSKHYSGESKTLDMVYKQAPSELLHLFSSLNPLPSQLRYLQYVSRRNVATEWPPLDRALSLDCVMMRMIPDVDGNGGCCPIFSIYGQDPYMPGDRTTKLLFTTPKRSKNVRYYKQVDCEIVIIDIGCHIQGDIVLECINLHDDWEHENLMYRAMFNTSFIRSNILILNRYEIDVLWDSNYQFPDDFKAEFLFSEMDAAASIVPVDSYFFQKSEGLPIEAFAKVQEMFNSVDWLVPKNDAAYDVLHQMTAPDHGQDKELIGPLKNDPMSCVHLAKEKIDNSQTFLNSSTSSISSSASMPLHNLSTHEPVHPYLCVQQVTGDKESPAKSDQPFQKSVVNEVKASPPDPPSQTASPTQSTFLPPSLLLKDIDTKVGPSPSVLSPGGPSSSSRENQSSTPQTPRTPGGSLVSPPPSPPTPPLRDKLAMGGRPTPPLSPNRLTPPSQEKLDMKSGPTPPWSPPPPTEPLKEKITPPPSQLLSPPPKTAPTKEREKTIPPSQPISAPPTTASKKEKTTPPPSQPISPPCTTAPMKEKTTSPSSQRVSPPPTTAPTKEKTPPPSQRVSPPPIIASMKGKGTAPPSQPISSPPTTTHTKEKRTPTPSQPVSPPPTTVHTKEKRNSPSSQQTSPPPTTSPVKDKTTPPPSQPVSPPFTMVPMKEKPDTKAGSYTPVGPPPALPPPPPTISLKEIPKIPPPPQTPMPPPPPPPARNQPPPPPPIPSNQNRNGGGVPPPPPPSRGANLPGAPAPPPPLGRGRGLSLAISKNQNAKKLKPLHWLKLTRAVQGSLWAETSKSGEAVKTPEIDIKELENLFSAANPNSEKGATKSKSATIANKPEKVQLIDHRRAYNCEIMLSKVKIPLHELMDYVLALDESALDADQVENLIKFCPTKEEMELLKGYKGERDKLGKCEQFFLELMKVPRTESKLKVFSFKLQFGSQVSDLRKSLNSVNSAVEQVRSSSKFKRVMQTILTLGNALNQGTARGSAVGFRLDSLLKLTDTRARNTRMTLMHYLCKVLADKLPELLDFSKDLDSLEPASKVQLKYLAEEMQTISKGLEKVVQELSTAENDGPVSEKFRKALKEFLCSAEGEARALASLYSLVGKSVDALILYFGEDPARCPYEHVVSTLRNFVRMFIVAHDENCKQIEAEKKKAEKEKESSTEMPKNDSSIVSDSMKKSLVKTVE</sequence>
<dbReference type="InterPro" id="IPR029021">
    <property type="entry name" value="Prot-tyrosine_phosphatase-like"/>
</dbReference>
<dbReference type="PROSITE" id="PS51444">
    <property type="entry name" value="FH2"/>
    <property type="match status" value="1"/>
</dbReference>
<feature type="domain" description="FH2" evidence="6">
    <location>
        <begin position="899"/>
        <end position="1298"/>
    </location>
</feature>
<feature type="compositionally biased region" description="Pro residues" evidence="4">
    <location>
        <begin position="551"/>
        <end position="560"/>
    </location>
</feature>
<dbReference type="SMART" id="SM00498">
    <property type="entry name" value="FH2"/>
    <property type="match status" value="1"/>
</dbReference>
<evidence type="ECO:0000256" key="3">
    <source>
        <dbReference type="RuleBase" id="RU361260"/>
    </source>
</evidence>
<dbReference type="PROSITE" id="PS51182">
    <property type="entry name" value="C2_TENSIN"/>
    <property type="match status" value="1"/>
</dbReference>
<feature type="compositionally biased region" description="Polar residues" evidence="4">
    <location>
        <begin position="491"/>
        <end position="502"/>
    </location>
</feature>
<feature type="compositionally biased region" description="Polar residues" evidence="4">
    <location>
        <begin position="1298"/>
        <end position="1309"/>
    </location>
</feature>
<keyword evidence="2" id="KW-0904">Protein phosphatase</keyword>
<accession>A0A5N6N192</accession>
<reference evidence="7 8" key="1">
    <citation type="submission" date="2019-05" db="EMBL/GenBank/DDBJ databases">
        <title>Mikania micrantha, genome provides insights into the molecular mechanism of rapid growth.</title>
        <authorList>
            <person name="Liu B."/>
        </authorList>
    </citation>
    <scope>NUCLEOTIDE SEQUENCE [LARGE SCALE GENOMIC DNA]</scope>
    <source>
        <strain evidence="7">NLD-2019</strain>
        <tissue evidence="7">Leaf</tissue>
    </source>
</reference>
<organism evidence="7 8">
    <name type="scientific">Mikania micrantha</name>
    <name type="common">bitter vine</name>
    <dbReference type="NCBI Taxonomy" id="192012"/>
    <lineage>
        <taxon>Eukaryota</taxon>
        <taxon>Viridiplantae</taxon>
        <taxon>Streptophyta</taxon>
        <taxon>Embryophyta</taxon>
        <taxon>Tracheophyta</taxon>
        <taxon>Spermatophyta</taxon>
        <taxon>Magnoliopsida</taxon>
        <taxon>eudicotyledons</taxon>
        <taxon>Gunneridae</taxon>
        <taxon>Pentapetalae</taxon>
        <taxon>asterids</taxon>
        <taxon>campanulids</taxon>
        <taxon>Asterales</taxon>
        <taxon>Asteraceae</taxon>
        <taxon>Asteroideae</taxon>
        <taxon>Heliantheae alliance</taxon>
        <taxon>Eupatorieae</taxon>
        <taxon>Mikania</taxon>
    </lineage>
</organism>
<comment type="caution">
    <text evidence="7">The sequence shown here is derived from an EMBL/GenBank/DDBJ whole genome shotgun (WGS) entry which is preliminary data.</text>
</comment>
<dbReference type="Gene3D" id="2.60.40.1110">
    <property type="match status" value="1"/>
</dbReference>
<dbReference type="InterPro" id="IPR015425">
    <property type="entry name" value="FH2_Formin"/>
</dbReference>
<gene>
    <name evidence="7" type="ORF">E3N88_28668</name>
</gene>
<dbReference type="SUPFAM" id="SSF49562">
    <property type="entry name" value="C2 domain (Calcium/lipid-binding domain, CaLB)"/>
    <property type="match status" value="1"/>
</dbReference>
<dbReference type="PANTHER" id="PTHR45733">
    <property type="entry name" value="FORMIN-J"/>
    <property type="match status" value="1"/>
</dbReference>
<evidence type="ECO:0000259" key="5">
    <source>
        <dbReference type="PROSITE" id="PS51182"/>
    </source>
</evidence>
<evidence type="ECO:0000259" key="6">
    <source>
        <dbReference type="PROSITE" id="PS51444"/>
    </source>
</evidence>
<dbReference type="Gene3D" id="3.90.190.10">
    <property type="entry name" value="Protein tyrosine phosphatase superfamily"/>
    <property type="match status" value="1"/>
</dbReference>
<feature type="compositionally biased region" description="Pro residues" evidence="4">
    <location>
        <begin position="655"/>
        <end position="664"/>
    </location>
</feature>
<evidence type="ECO:0000313" key="7">
    <source>
        <dbReference type="EMBL" id="KAD4180077.1"/>
    </source>
</evidence>
<feature type="compositionally biased region" description="Pro residues" evidence="4">
    <location>
        <begin position="612"/>
        <end position="625"/>
    </location>
</feature>
<feature type="compositionally biased region" description="Low complexity" evidence="4">
    <location>
        <begin position="515"/>
        <end position="531"/>
    </location>
</feature>
<dbReference type="Proteomes" id="UP000326396">
    <property type="component" value="Linkage Group LG4"/>
</dbReference>
<evidence type="ECO:0000256" key="4">
    <source>
        <dbReference type="SAM" id="MobiDB-lite"/>
    </source>
</evidence>
<protein>
    <recommendedName>
        <fullName evidence="3">Formin-like protein</fullName>
    </recommendedName>
</protein>
<dbReference type="EMBL" id="SZYD01000014">
    <property type="protein sequence ID" value="KAD4180077.1"/>
    <property type="molecule type" value="Genomic_DNA"/>
</dbReference>
<evidence type="ECO:0000313" key="8">
    <source>
        <dbReference type="Proteomes" id="UP000326396"/>
    </source>
</evidence>
<dbReference type="SMART" id="SM01326">
    <property type="entry name" value="PTEN_C2"/>
    <property type="match status" value="1"/>
</dbReference>
<dbReference type="Pfam" id="PF10409">
    <property type="entry name" value="PTEN_C2"/>
    <property type="match status" value="1"/>
</dbReference>
<dbReference type="GO" id="GO:0004721">
    <property type="term" value="F:phosphoprotein phosphatase activity"/>
    <property type="evidence" value="ECO:0007669"/>
    <property type="project" value="UniProtKB-KW"/>
</dbReference>
<feature type="compositionally biased region" description="Basic and acidic residues" evidence="4">
    <location>
        <begin position="1286"/>
        <end position="1297"/>
    </location>
</feature>
<dbReference type="OrthoDB" id="1668162at2759"/>
<dbReference type="PANTHER" id="PTHR45733:SF33">
    <property type="entry name" value="FORMIN-LIKE PROTEIN"/>
    <property type="match status" value="1"/>
</dbReference>
<feature type="region of interest" description="Disordered" evidence="4">
    <location>
        <begin position="1286"/>
        <end position="1321"/>
    </location>
</feature>
<keyword evidence="8" id="KW-1185">Reference proteome</keyword>
<evidence type="ECO:0000256" key="2">
    <source>
        <dbReference type="ARBA" id="ARBA00022912"/>
    </source>
</evidence>
<feature type="compositionally biased region" description="Pro residues" evidence="4">
    <location>
        <begin position="780"/>
        <end position="789"/>
    </location>
</feature>
<dbReference type="Pfam" id="PF02181">
    <property type="entry name" value="FH2"/>
    <property type="match status" value="1"/>
</dbReference>
<feature type="compositionally biased region" description="Pro residues" evidence="4">
    <location>
        <begin position="741"/>
        <end position="750"/>
    </location>
</feature>
<name>A0A5N6N192_9ASTR</name>
<dbReference type="InterPro" id="IPR051144">
    <property type="entry name" value="Formin_homology_domain"/>
</dbReference>
<comment type="similarity">
    <text evidence="1">Belongs to the formin-like family. Class-II subfamily.</text>
</comment>
<feature type="compositionally biased region" description="Polar residues" evidence="4">
    <location>
        <begin position="532"/>
        <end position="543"/>
    </location>
</feature>
<proteinExistence type="inferred from homology"/>
<feature type="domain" description="C2 tensin-type" evidence="5">
    <location>
        <begin position="199"/>
        <end position="338"/>
    </location>
</feature>
<feature type="region of interest" description="Disordered" evidence="4">
    <location>
        <begin position="460"/>
        <end position="896"/>
    </location>
</feature>
<feature type="compositionally biased region" description="Pro residues" evidence="4">
    <location>
        <begin position="830"/>
        <end position="858"/>
    </location>
</feature>
<dbReference type="InterPro" id="IPR014020">
    <property type="entry name" value="Tensin_C2-dom"/>
</dbReference>
<dbReference type="InterPro" id="IPR035892">
    <property type="entry name" value="C2_domain_sf"/>
</dbReference>
<dbReference type="InterPro" id="IPR042201">
    <property type="entry name" value="FH2_Formin_sf"/>
</dbReference>
<dbReference type="Gene3D" id="1.20.58.2220">
    <property type="entry name" value="Formin, FH2 domain"/>
    <property type="match status" value="1"/>
</dbReference>
<evidence type="ECO:0000256" key="1">
    <source>
        <dbReference type="ARBA" id="ARBA00006468"/>
    </source>
</evidence>
<feature type="compositionally biased region" description="Pro residues" evidence="4">
    <location>
        <begin position="697"/>
        <end position="708"/>
    </location>
</feature>
<feature type="compositionally biased region" description="Pro residues" evidence="4">
    <location>
        <begin position="594"/>
        <end position="605"/>
    </location>
</feature>
<feature type="compositionally biased region" description="Pro residues" evidence="4">
    <location>
        <begin position="810"/>
        <end position="822"/>
    </location>
</feature>
<dbReference type="SUPFAM" id="SSF101447">
    <property type="entry name" value="Formin homology 2 domain (FH2 domain)"/>
    <property type="match status" value="1"/>
</dbReference>
<keyword evidence="2" id="KW-0378">Hydrolase</keyword>
<dbReference type="SUPFAM" id="SSF52799">
    <property type="entry name" value="(Phosphotyrosine protein) phosphatases II"/>
    <property type="match status" value="1"/>
</dbReference>